<dbReference type="AlphaFoldDB" id="A0A451DKE6"/>
<keyword evidence="2" id="KW-1133">Transmembrane helix</keyword>
<dbReference type="EMBL" id="LR217725">
    <property type="protein sequence ID" value="VFP87182.1"/>
    <property type="molecule type" value="Genomic_DNA"/>
</dbReference>
<evidence type="ECO:0000256" key="2">
    <source>
        <dbReference type="SAM" id="Phobius"/>
    </source>
</evidence>
<dbReference type="PANTHER" id="PTHR34606">
    <property type="entry name" value="BON DOMAIN-CONTAINING PROTEIN"/>
    <property type="match status" value="1"/>
</dbReference>
<dbReference type="InterPro" id="IPR051686">
    <property type="entry name" value="Lipoprotein_DolP"/>
</dbReference>
<dbReference type="InterPro" id="IPR007055">
    <property type="entry name" value="BON_dom"/>
</dbReference>
<dbReference type="InterPro" id="IPR014004">
    <property type="entry name" value="Transpt-assoc_nodulatn_dom_bac"/>
</dbReference>
<evidence type="ECO:0000313" key="5">
    <source>
        <dbReference type="Proteomes" id="UP000294462"/>
    </source>
</evidence>
<sequence precursor="true">MQILSRCVLIVIIAMIPGCMAGIIVSAAVATKAITDPRTFGTQIDDATLEFRVMHDLHQDKQIQRFSHIIATVYQGRVLLTGQAPDITLSQRAQNIAISIHGIHEVYNEIRLTHQVDSHTMSSDMWITTKVLSQLLYNNQVKSSHIKVHTENSEVFLLGTVTHTEAITAVEIARRVHGVNHVTTAFSVIE</sequence>
<dbReference type="PROSITE" id="PS50914">
    <property type="entry name" value="BON"/>
    <property type="match status" value="2"/>
</dbReference>
<feature type="domain" description="BON" evidence="3">
    <location>
        <begin position="123"/>
        <end position="190"/>
    </location>
</feature>
<proteinExistence type="predicted"/>
<dbReference type="KEGG" id="ehd:ERCIPSTX3056_454"/>
<evidence type="ECO:0000256" key="1">
    <source>
        <dbReference type="ARBA" id="ARBA00022729"/>
    </source>
</evidence>
<dbReference type="SMART" id="SM00749">
    <property type="entry name" value="BON"/>
    <property type="match status" value="2"/>
</dbReference>
<name>A0A451DKE6_9GAMM</name>
<gene>
    <name evidence="4" type="primary">yraP</name>
    <name evidence="4" type="ORF">ERCIPSTX3056_454</name>
</gene>
<dbReference type="RefSeq" id="WP_072666331.1">
    <property type="nucleotide sequence ID" value="NZ_LR217725.1"/>
</dbReference>
<feature type="transmembrane region" description="Helical" evidence="2">
    <location>
        <begin position="7"/>
        <end position="30"/>
    </location>
</feature>
<evidence type="ECO:0000313" key="4">
    <source>
        <dbReference type="EMBL" id="VFP87182.1"/>
    </source>
</evidence>
<dbReference type="PANTHER" id="PTHR34606:SF4">
    <property type="entry name" value="OUTER MEMBRANE LIPOPROTEIN DOLP"/>
    <property type="match status" value="1"/>
</dbReference>
<protein>
    <submittedName>
        <fullName evidence="4">Uncharacterized protein YraP</fullName>
    </submittedName>
</protein>
<dbReference type="Proteomes" id="UP000294462">
    <property type="component" value="Chromosome"/>
</dbReference>
<feature type="domain" description="BON" evidence="3">
    <location>
        <begin position="45"/>
        <end position="114"/>
    </location>
</feature>
<keyword evidence="2" id="KW-0472">Membrane</keyword>
<dbReference type="NCBIfam" id="NF008247">
    <property type="entry name" value="PRK11023.1"/>
    <property type="match status" value="1"/>
</dbReference>
<keyword evidence="2" id="KW-0812">Transmembrane</keyword>
<dbReference type="Pfam" id="PF04972">
    <property type="entry name" value="BON"/>
    <property type="match status" value="2"/>
</dbReference>
<accession>A0A451DKE6</accession>
<reference evidence="4 5" key="1">
    <citation type="submission" date="2019-02" db="EMBL/GenBank/DDBJ databases">
        <authorList>
            <person name="Manzano-Marin A."/>
            <person name="Manzano-Marin A."/>
        </authorList>
    </citation>
    <scope>NUCLEOTIDE SEQUENCE [LARGE SCALE GENOMIC DNA]</scope>
    <source>
        <strain evidence="4 5">ErCipseudotaxifoliae</strain>
    </source>
</reference>
<keyword evidence="1" id="KW-0732">Signal</keyword>
<keyword evidence="5" id="KW-1185">Reference proteome</keyword>
<organism evidence="4 5">
    <name type="scientific">Candidatus Erwinia haradaeae</name>
    <dbReference type="NCBI Taxonomy" id="1922217"/>
    <lineage>
        <taxon>Bacteria</taxon>
        <taxon>Pseudomonadati</taxon>
        <taxon>Pseudomonadota</taxon>
        <taxon>Gammaproteobacteria</taxon>
        <taxon>Enterobacterales</taxon>
        <taxon>Erwiniaceae</taxon>
        <taxon>Erwinia</taxon>
    </lineage>
</organism>
<evidence type="ECO:0000259" key="3">
    <source>
        <dbReference type="PROSITE" id="PS50914"/>
    </source>
</evidence>
<dbReference type="OrthoDB" id="9783990at2"/>